<dbReference type="GO" id="GO:0046872">
    <property type="term" value="F:metal ion binding"/>
    <property type="evidence" value="ECO:0007669"/>
    <property type="project" value="InterPro"/>
</dbReference>
<keyword evidence="3" id="KW-1185">Reference proteome</keyword>
<dbReference type="OrthoDB" id="154293at2"/>
<dbReference type="Proteomes" id="UP000241118">
    <property type="component" value="Unassembled WGS sequence"/>
</dbReference>
<sequence>MLGTSWARVTDDIAYRTVRENVKALLADPRAAVDARVPACPEWTVRDLVAHLVDNTVSAFRWASAEPPEVPAADASAERLLDTWLRLGEGVDVHLRAHDGERGPSLLVMDAFTHEIDLRYAIGAPVPTEHVAYRRALGLLTGGFGESVRRHGLPSVRVVSDGADWVCGPGEPAVTLTASRHDLHRTLTGRRSHEQITALDWNGDPGRWLPAFTWGPFAPPAEPGDVLSAG</sequence>
<dbReference type="NCBIfam" id="TIGR03083">
    <property type="entry name" value="maleylpyruvate isomerase family mycothiol-dependent enzyme"/>
    <property type="match status" value="1"/>
</dbReference>
<gene>
    <name evidence="2" type="ORF">B0I31_11156</name>
</gene>
<dbReference type="AlphaFoldDB" id="A0A2P8I2S3"/>
<dbReference type="SUPFAM" id="SSF109854">
    <property type="entry name" value="DinB/YfiT-like putative metalloenzymes"/>
    <property type="match status" value="1"/>
</dbReference>
<dbReference type="Pfam" id="PF11716">
    <property type="entry name" value="MDMPI_N"/>
    <property type="match status" value="1"/>
</dbReference>
<evidence type="ECO:0000313" key="3">
    <source>
        <dbReference type="Proteomes" id="UP000241118"/>
    </source>
</evidence>
<name>A0A2P8I2S3_SACCR</name>
<organism evidence="2 3">
    <name type="scientific">Saccharothrix carnea</name>
    <dbReference type="NCBI Taxonomy" id="1280637"/>
    <lineage>
        <taxon>Bacteria</taxon>
        <taxon>Bacillati</taxon>
        <taxon>Actinomycetota</taxon>
        <taxon>Actinomycetes</taxon>
        <taxon>Pseudonocardiales</taxon>
        <taxon>Pseudonocardiaceae</taxon>
        <taxon>Saccharothrix</taxon>
    </lineage>
</organism>
<accession>A0A2P8I2S3</accession>
<dbReference type="RefSeq" id="WP_106618591.1">
    <property type="nucleotide sequence ID" value="NZ_PYAX01000011.1"/>
</dbReference>
<evidence type="ECO:0000313" key="2">
    <source>
        <dbReference type="EMBL" id="PSL52769.1"/>
    </source>
</evidence>
<evidence type="ECO:0000259" key="1">
    <source>
        <dbReference type="Pfam" id="PF11716"/>
    </source>
</evidence>
<feature type="domain" description="Mycothiol-dependent maleylpyruvate isomerase metal-binding" evidence="1">
    <location>
        <begin position="16"/>
        <end position="99"/>
    </location>
</feature>
<reference evidence="2 3" key="1">
    <citation type="submission" date="2018-03" db="EMBL/GenBank/DDBJ databases">
        <title>Genomic Encyclopedia of Type Strains, Phase III (KMG-III): the genomes of soil and plant-associated and newly described type strains.</title>
        <authorList>
            <person name="Whitman W."/>
        </authorList>
    </citation>
    <scope>NUCLEOTIDE SEQUENCE [LARGE SCALE GENOMIC DNA]</scope>
    <source>
        <strain evidence="2 3">CGMCC 4.7097</strain>
    </source>
</reference>
<comment type="caution">
    <text evidence="2">The sequence shown here is derived from an EMBL/GenBank/DDBJ whole genome shotgun (WGS) entry which is preliminary data.</text>
</comment>
<protein>
    <submittedName>
        <fullName evidence="2">Uncharacterized protein (TIGR03083 family)</fullName>
    </submittedName>
</protein>
<dbReference type="EMBL" id="PYAX01000011">
    <property type="protein sequence ID" value="PSL52769.1"/>
    <property type="molecule type" value="Genomic_DNA"/>
</dbReference>
<dbReference type="InterPro" id="IPR024344">
    <property type="entry name" value="MDMPI_metal-binding"/>
</dbReference>
<dbReference type="InterPro" id="IPR017517">
    <property type="entry name" value="Maleyloyr_isom"/>
</dbReference>
<dbReference type="InterPro" id="IPR034660">
    <property type="entry name" value="DinB/YfiT-like"/>
</dbReference>
<proteinExistence type="predicted"/>